<accession>A0A4S8PD43</accession>
<dbReference type="RefSeq" id="WP_136543813.1">
    <property type="nucleotide sequence ID" value="NZ_STGU01000046.1"/>
</dbReference>
<dbReference type="AlphaFoldDB" id="A0A4S8PD43"/>
<evidence type="ECO:0000313" key="2">
    <source>
        <dbReference type="Proteomes" id="UP000307378"/>
    </source>
</evidence>
<dbReference type="Proteomes" id="UP000307378">
    <property type="component" value="Unassembled WGS sequence"/>
</dbReference>
<gene>
    <name evidence="1" type="ORF">FAA86_24060</name>
</gene>
<sequence>MQETGSKAGLASDAIQFVSQIANLPTTEEYAQRLIDEEEVDEIDAINLAYRDYDGRETVEALIRVARHICDKHDATNS</sequence>
<comment type="caution">
    <text evidence="1">The sequence shown here is derived from an EMBL/GenBank/DDBJ whole genome shotgun (WGS) entry which is preliminary data.</text>
</comment>
<name>A0A4S8PD43_9HYPH</name>
<evidence type="ECO:0000313" key="1">
    <source>
        <dbReference type="EMBL" id="THV28270.1"/>
    </source>
</evidence>
<protein>
    <submittedName>
        <fullName evidence="1">Uncharacterized protein</fullName>
    </submittedName>
</protein>
<reference evidence="1 2" key="1">
    <citation type="submission" date="2019-04" db="EMBL/GenBank/DDBJ databases">
        <title>genome sequence of strain W3.</title>
        <authorList>
            <person name="Gao J."/>
            <person name="Sun J."/>
        </authorList>
    </citation>
    <scope>NUCLEOTIDE SEQUENCE [LARGE SCALE GENOMIC DNA]</scope>
    <source>
        <strain evidence="1 2">W3</strain>
    </source>
</reference>
<organism evidence="1 2">
    <name type="scientific">Rhizobium rosettiformans W3</name>
    <dbReference type="NCBI Taxonomy" id="538378"/>
    <lineage>
        <taxon>Bacteria</taxon>
        <taxon>Pseudomonadati</taxon>
        <taxon>Pseudomonadota</taxon>
        <taxon>Alphaproteobacteria</taxon>
        <taxon>Hyphomicrobiales</taxon>
        <taxon>Rhizobiaceae</taxon>
        <taxon>Rhizobium/Agrobacterium group</taxon>
        <taxon>Rhizobium</taxon>
    </lineage>
</organism>
<dbReference type="EMBL" id="STGU01000046">
    <property type="protein sequence ID" value="THV28270.1"/>
    <property type="molecule type" value="Genomic_DNA"/>
</dbReference>
<proteinExistence type="predicted"/>